<feature type="chain" id="PRO_5003212718" description="PEGA domain-containing protein" evidence="1">
    <location>
        <begin position="22"/>
        <end position="150"/>
    </location>
</feature>
<reference evidence="2 3" key="2">
    <citation type="journal article" date="2013" name="Genome Announc.">
        <title>Genome of the Root-Associated Plant Growth-Promoting Bacterium Variovorax paradoxus Strain EPS.</title>
        <authorList>
            <person name="Han J.I."/>
            <person name="Spain J.C."/>
            <person name="Leadbetter J.R."/>
            <person name="Ovchinnikova G."/>
            <person name="Goodwin L.A."/>
            <person name="Han C.S."/>
            <person name="Woyke T."/>
            <person name="Davenport K.W."/>
            <person name="Orwin P.M."/>
        </authorList>
    </citation>
    <scope>NUCLEOTIDE SEQUENCE [LARGE SCALE GENOMIC DNA]</scope>
    <source>
        <strain evidence="2 3">EPS</strain>
    </source>
</reference>
<protein>
    <recommendedName>
        <fullName evidence="4">PEGA domain-containing protein</fullName>
    </recommendedName>
</protein>
<keyword evidence="1" id="KW-0732">Signal</keyword>
<name>E6UX22_VARPE</name>
<sequence length="150" mass="15124">MIRLSQAAVAAAVVVCLSGCASIFNGTTQAVAFSSAPQGAAMTITNRAGEPVHTGTTPSTVTLKRGAGYFKSEAYTVTMKKEGFADASQQVDSQVSGWYVANIMLGGLLGMLIVDPASGGMYTFPDTVKGTLAPTVAGVVGTSAAPATVK</sequence>
<evidence type="ECO:0000313" key="3">
    <source>
        <dbReference type="Proteomes" id="UP000008917"/>
    </source>
</evidence>
<evidence type="ECO:0008006" key="4">
    <source>
        <dbReference type="Google" id="ProtNLM"/>
    </source>
</evidence>
<dbReference type="STRING" id="595537.Varpa_3473"/>
<accession>E6UX22</accession>
<dbReference type="OrthoDB" id="8549440at2"/>
<dbReference type="AlphaFoldDB" id="E6UX22"/>
<evidence type="ECO:0000256" key="1">
    <source>
        <dbReference type="SAM" id="SignalP"/>
    </source>
</evidence>
<organism evidence="2 3">
    <name type="scientific">Variovorax paradoxus (strain EPS)</name>
    <dbReference type="NCBI Taxonomy" id="595537"/>
    <lineage>
        <taxon>Bacteria</taxon>
        <taxon>Pseudomonadati</taxon>
        <taxon>Pseudomonadota</taxon>
        <taxon>Betaproteobacteria</taxon>
        <taxon>Burkholderiales</taxon>
        <taxon>Comamonadaceae</taxon>
        <taxon>Variovorax</taxon>
    </lineage>
</organism>
<dbReference type="EMBL" id="CP002417">
    <property type="protein sequence ID" value="ADU37658.1"/>
    <property type="molecule type" value="Genomic_DNA"/>
</dbReference>
<dbReference type="KEGG" id="vpe:Varpa_3473"/>
<dbReference type="Proteomes" id="UP000008917">
    <property type="component" value="Chromosome"/>
</dbReference>
<gene>
    <name evidence="2" type="ordered locus">Varpa_3473</name>
</gene>
<reference evidence="3" key="1">
    <citation type="submission" date="2010-12" db="EMBL/GenBank/DDBJ databases">
        <title>Complete sequence of Variovorax paradoxus EPS.</title>
        <authorList>
            <consortium name="US DOE Joint Genome Institute"/>
            <person name="Lucas S."/>
            <person name="Copeland A."/>
            <person name="Lapidus A."/>
            <person name="Cheng J.-F."/>
            <person name="Goodwin L."/>
            <person name="Pitluck S."/>
            <person name="Teshima H."/>
            <person name="Detter J.C."/>
            <person name="Han C."/>
            <person name="Tapia R."/>
            <person name="Land M."/>
            <person name="Hauser L."/>
            <person name="Kyrpides N."/>
            <person name="Ivanova N."/>
            <person name="Ovchinnikova G."/>
            <person name="Orwin P."/>
            <person name="Han J.-I.G."/>
            <person name="Woyke T."/>
        </authorList>
    </citation>
    <scope>NUCLEOTIDE SEQUENCE [LARGE SCALE GENOMIC DNA]</scope>
    <source>
        <strain evidence="3">EPS</strain>
    </source>
</reference>
<dbReference type="RefSeq" id="WP_013541885.1">
    <property type="nucleotide sequence ID" value="NC_014931.1"/>
</dbReference>
<dbReference type="eggNOG" id="ENOG5032U4H">
    <property type="taxonomic scope" value="Bacteria"/>
</dbReference>
<evidence type="ECO:0000313" key="2">
    <source>
        <dbReference type="EMBL" id="ADU37658.1"/>
    </source>
</evidence>
<proteinExistence type="predicted"/>
<feature type="signal peptide" evidence="1">
    <location>
        <begin position="1"/>
        <end position="21"/>
    </location>
</feature>
<dbReference type="HOGENOM" id="CLU_124448_0_0_4"/>